<feature type="transmembrane region" description="Helical" evidence="1">
    <location>
        <begin position="170"/>
        <end position="190"/>
    </location>
</feature>
<keyword evidence="3" id="KW-1185">Reference proteome</keyword>
<evidence type="ECO:0000256" key="1">
    <source>
        <dbReference type="SAM" id="Phobius"/>
    </source>
</evidence>
<dbReference type="EMBL" id="WJIE01000006">
    <property type="protein sequence ID" value="MRG94962.1"/>
    <property type="molecule type" value="Genomic_DNA"/>
</dbReference>
<dbReference type="RefSeq" id="WP_153821750.1">
    <property type="nucleotide sequence ID" value="NZ_WJIE01000006.1"/>
</dbReference>
<evidence type="ECO:0000313" key="2">
    <source>
        <dbReference type="EMBL" id="MRG94962.1"/>
    </source>
</evidence>
<gene>
    <name evidence="2" type="ORF">GF068_24015</name>
</gene>
<reference evidence="2 3" key="1">
    <citation type="submission" date="2019-10" db="EMBL/GenBank/DDBJ databases">
        <title>A soil myxobacterium in the family Polyangiaceae.</title>
        <authorList>
            <person name="Li Y."/>
            <person name="Wang J."/>
        </authorList>
    </citation>
    <scope>NUCLEOTIDE SEQUENCE [LARGE SCALE GENOMIC DNA]</scope>
    <source>
        <strain evidence="2 3">DSM 14734</strain>
    </source>
</reference>
<dbReference type="AlphaFoldDB" id="A0A6N7PS10"/>
<comment type="caution">
    <text evidence="2">The sequence shown here is derived from an EMBL/GenBank/DDBJ whole genome shotgun (WGS) entry which is preliminary data.</text>
</comment>
<organism evidence="2 3">
    <name type="scientific">Polyangium spumosum</name>
    <dbReference type="NCBI Taxonomy" id="889282"/>
    <lineage>
        <taxon>Bacteria</taxon>
        <taxon>Pseudomonadati</taxon>
        <taxon>Myxococcota</taxon>
        <taxon>Polyangia</taxon>
        <taxon>Polyangiales</taxon>
        <taxon>Polyangiaceae</taxon>
        <taxon>Polyangium</taxon>
    </lineage>
</organism>
<feature type="transmembrane region" description="Helical" evidence="1">
    <location>
        <begin position="143"/>
        <end position="164"/>
    </location>
</feature>
<name>A0A6N7PS10_9BACT</name>
<protein>
    <submittedName>
        <fullName evidence="2">Uncharacterized protein</fullName>
    </submittedName>
</protein>
<sequence>MAGPCTAHPGTSATHACTQCGALHCTPCLRLLVTEQNPRPVTMCPLCGALSRPLPEPERPEREDFVLALRRPFDEEGMLLLAAISVPYWLTAIPAASITTLFNVIYLGTLSTVYFQIVEHVARDAPGLPFSASFTSRWDLFLSFLRGLVCVLGGFWPAIASEILLPGNVWLTLALVLVGVAVTPAVILAISMTGHAVNGLWPVAWYEIVAHSPRAYVKLLGLFLASTAAGMLAILVAAYTVGFVPFFGPYFVGLVITTAAVVQATLFGTWVRRHAWAPDV</sequence>
<keyword evidence="1" id="KW-0472">Membrane</keyword>
<keyword evidence="1" id="KW-0812">Transmembrane</keyword>
<dbReference type="OrthoDB" id="189783at2"/>
<keyword evidence="1" id="KW-1133">Transmembrane helix</keyword>
<dbReference type="Proteomes" id="UP000440224">
    <property type="component" value="Unassembled WGS sequence"/>
</dbReference>
<accession>A0A6N7PS10</accession>
<feature type="transmembrane region" description="Helical" evidence="1">
    <location>
        <begin position="250"/>
        <end position="271"/>
    </location>
</feature>
<proteinExistence type="predicted"/>
<evidence type="ECO:0000313" key="3">
    <source>
        <dbReference type="Proteomes" id="UP000440224"/>
    </source>
</evidence>
<feature type="transmembrane region" description="Helical" evidence="1">
    <location>
        <begin position="219"/>
        <end position="244"/>
    </location>
</feature>